<reference evidence="2" key="1">
    <citation type="submission" date="2021-01" db="EMBL/GenBank/DDBJ databases">
        <authorList>
            <person name="Corre E."/>
            <person name="Pelletier E."/>
            <person name="Niang G."/>
            <person name="Scheremetjew M."/>
            <person name="Finn R."/>
            <person name="Kale V."/>
            <person name="Holt S."/>
            <person name="Cochrane G."/>
            <person name="Meng A."/>
            <person name="Brown T."/>
            <person name="Cohen L."/>
        </authorList>
    </citation>
    <scope>NUCLEOTIDE SEQUENCE</scope>
    <source>
        <strain evidence="2">RCC1871</strain>
    </source>
</reference>
<dbReference type="InterPro" id="IPR029021">
    <property type="entry name" value="Prot-tyrosine_phosphatase-like"/>
</dbReference>
<dbReference type="PROSITE" id="PS50056">
    <property type="entry name" value="TYR_PHOSPHATASE_2"/>
    <property type="match status" value="1"/>
</dbReference>
<dbReference type="Pfam" id="PF00782">
    <property type="entry name" value="DSPc"/>
    <property type="match status" value="1"/>
</dbReference>
<dbReference type="PANTHER" id="PTHR47216">
    <property type="match status" value="1"/>
</dbReference>
<protein>
    <recommendedName>
        <fullName evidence="1">Tyrosine specific protein phosphatases domain-containing protein</fullName>
    </recommendedName>
</protein>
<accession>A0A7S3FMW1</accession>
<dbReference type="EMBL" id="HBHZ01004809">
    <property type="protein sequence ID" value="CAE0190639.1"/>
    <property type="molecule type" value="Transcribed_RNA"/>
</dbReference>
<dbReference type="InterPro" id="IPR000387">
    <property type="entry name" value="Tyr_Pase_dom"/>
</dbReference>
<feature type="domain" description="Tyrosine specific protein phosphatases" evidence="1">
    <location>
        <begin position="160"/>
        <end position="230"/>
    </location>
</feature>
<dbReference type="AlphaFoldDB" id="A0A7S3FMW1"/>
<gene>
    <name evidence="2" type="ORF">CROS1456_LOCUS3729</name>
</gene>
<dbReference type="GO" id="GO:0016787">
    <property type="term" value="F:hydrolase activity"/>
    <property type="evidence" value="ECO:0007669"/>
    <property type="project" value="UniProtKB-ARBA"/>
</dbReference>
<sequence length="243" mass="26754">MAKKRRKPTHAQVVAVAASLPVGVLLVAGHSLPLAVNVALVHTALSGAIVALCSMKSLCKRTTSLFGKNAKGVLGLPNQLAFLPFQCAIRAKLLYRRRFGEEPLWDHVKDGFYIGGWPNEQQSLPTPDAAVVDCTCELPRRHRNPYLLCATWDTQSPTVEAYERGVAFAAEQRREGERPLLVHCAHGHGRSAAMLCAILIAQGKAATVDEAERLIKSSRPRVNLNKNQREGLEQWFAQKYKSL</sequence>
<dbReference type="Gene3D" id="3.90.190.10">
    <property type="entry name" value="Protein tyrosine phosphatase superfamily"/>
    <property type="match status" value="1"/>
</dbReference>
<dbReference type="InterPro" id="IPR000340">
    <property type="entry name" value="Dual-sp_phosphatase_cat-dom"/>
</dbReference>
<dbReference type="SUPFAM" id="SSF52799">
    <property type="entry name" value="(Phosphotyrosine protein) phosphatases II"/>
    <property type="match status" value="1"/>
</dbReference>
<dbReference type="CDD" id="cd14527">
    <property type="entry name" value="DSP_bac"/>
    <property type="match status" value="1"/>
</dbReference>
<evidence type="ECO:0000313" key="2">
    <source>
        <dbReference type="EMBL" id="CAE0190639.1"/>
    </source>
</evidence>
<dbReference type="PROSITE" id="PS00383">
    <property type="entry name" value="TYR_PHOSPHATASE_1"/>
    <property type="match status" value="1"/>
</dbReference>
<organism evidence="2">
    <name type="scientific">Chloropicon roscoffensis</name>
    <dbReference type="NCBI Taxonomy" id="1461544"/>
    <lineage>
        <taxon>Eukaryota</taxon>
        <taxon>Viridiplantae</taxon>
        <taxon>Chlorophyta</taxon>
        <taxon>Chloropicophyceae</taxon>
        <taxon>Chloropicales</taxon>
        <taxon>Chloropicaceae</taxon>
        <taxon>Chloropicon</taxon>
    </lineage>
</organism>
<proteinExistence type="predicted"/>
<dbReference type="InterPro" id="IPR016130">
    <property type="entry name" value="Tyr_Pase_AS"/>
</dbReference>
<evidence type="ECO:0000259" key="1">
    <source>
        <dbReference type="PROSITE" id="PS50056"/>
    </source>
</evidence>
<dbReference type="PANTHER" id="PTHR47216:SF4">
    <property type="entry name" value="OS01G0859400 PROTEIN"/>
    <property type="match status" value="1"/>
</dbReference>
<name>A0A7S3FMW1_9CHLO</name>